<feature type="transmembrane region" description="Helical" evidence="10">
    <location>
        <begin position="28"/>
        <end position="49"/>
    </location>
</feature>
<dbReference type="EMBL" id="CM029054">
    <property type="protein sequence ID" value="KAG2534677.1"/>
    <property type="molecule type" value="Genomic_DNA"/>
</dbReference>
<organism evidence="12 13">
    <name type="scientific">Panicum virgatum</name>
    <name type="common">Blackwell switchgrass</name>
    <dbReference type="NCBI Taxonomy" id="38727"/>
    <lineage>
        <taxon>Eukaryota</taxon>
        <taxon>Viridiplantae</taxon>
        <taxon>Streptophyta</taxon>
        <taxon>Embryophyta</taxon>
        <taxon>Tracheophyta</taxon>
        <taxon>Spermatophyta</taxon>
        <taxon>Magnoliopsida</taxon>
        <taxon>Liliopsida</taxon>
        <taxon>Poales</taxon>
        <taxon>Poaceae</taxon>
        <taxon>PACMAD clade</taxon>
        <taxon>Panicoideae</taxon>
        <taxon>Panicodae</taxon>
        <taxon>Paniceae</taxon>
        <taxon>Panicinae</taxon>
        <taxon>Panicum</taxon>
        <taxon>Panicum sect. Hiantes</taxon>
    </lineage>
</organism>
<dbReference type="GO" id="GO:0015293">
    <property type="term" value="F:symporter activity"/>
    <property type="evidence" value="ECO:0007669"/>
    <property type="project" value="UniProtKB-KW"/>
</dbReference>
<dbReference type="GO" id="GO:0016020">
    <property type="term" value="C:membrane"/>
    <property type="evidence" value="ECO:0007669"/>
    <property type="project" value="UniProtKB-SubCell"/>
</dbReference>
<keyword evidence="7 10" id="KW-0472">Membrane</keyword>
<evidence type="ECO:0000256" key="9">
    <source>
        <dbReference type="ARBA" id="ARBA00044504"/>
    </source>
</evidence>
<protein>
    <recommendedName>
        <fullName evidence="8">H(+)/Pi cotransporter</fullName>
    </recommendedName>
</protein>
<dbReference type="SUPFAM" id="SSF103473">
    <property type="entry name" value="MFS general substrate transporter"/>
    <property type="match status" value="1"/>
</dbReference>
<reference evidence="12" key="1">
    <citation type="submission" date="2020-05" db="EMBL/GenBank/DDBJ databases">
        <title>WGS assembly of Panicum virgatum.</title>
        <authorList>
            <person name="Lovell J.T."/>
            <person name="Jenkins J."/>
            <person name="Shu S."/>
            <person name="Juenger T.E."/>
            <person name="Schmutz J."/>
        </authorList>
    </citation>
    <scope>NUCLEOTIDE SEQUENCE</scope>
    <source>
        <strain evidence="12">AP13</strain>
    </source>
</reference>
<evidence type="ECO:0000256" key="10">
    <source>
        <dbReference type="SAM" id="Phobius"/>
    </source>
</evidence>
<feature type="transmembrane region" description="Helical" evidence="10">
    <location>
        <begin position="132"/>
        <end position="150"/>
    </location>
</feature>
<dbReference type="PROSITE" id="PS50850">
    <property type="entry name" value="MFS"/>
    <property type="match status" value="1"/>
</dbReference>
<evidence type="ECO:0000256" key="8">
    <source>
        <dbReference type="ARBA" id="ARBA00032043"/>
    </source>
</evidence>
<comment type="caution">
    <text evidence="12">The sequence shown here is derived from an EMBL/GenBank/DDBJ whole genome shotgun (WGS) entry which is preliminary data.</text>
</comment>
<dbReference type="FunFam" id="1.20.1250.20:FF:000175">
    <property type="entry name" value="Inorganic phosphate transporter 1-6"/>
    <property type="match status" value="1"/>
</dbReference>
<dbReference type="OrthoDB" id="433512at2759"/>
<feature type="transmembrane region" description="Helical" evidence="10">
    <location>
        <begin position="296"/>
        <end position="315"/>
    </location>
</feature>
<feature type="transmembrane region" description="Helical" evidence="10">
    <location>
        <begin position="441"/>
        <end position="460"/>
    </location>
</feature>
<feature type="transmembrane region" description="Helical" evidence="10">
    <location>
        <begin position="79"/>
        <end position="98"/>
    </location>
</feature>
<keyword evidence="5" id="KW-0769">Symport</keyword>
<evidence type="ECO:0000256" key="4">
    <source>
        <dbReference type="ARBA" id="ARBA00022692"/>
    </source>
</evidence>
<dbReference type="InterPro" id="IPR036259">
    <property type="entry name" value="MFS_trans_sf"/>
</dbReference>
<gene>
    <name evidence="12" type="ORF">PVAP13_9NG075702</name>
</gene>
<feature type="transmembrane region" description="Helical" evidence="10">
    <location>
        <begin position="107"/>
        <end position="126"/>
    </location>
</feature>
<feature type="transmembrane region" description="Helical" evidence="10">
    <location>
        <begin position="466"/>
        <end position="493"/>
    </location>
</feature>
<dbReference type="InterPro" id="IPR005828">
    <property type="entry name" value="MFS_sugar_transport-like"/>
</dbReference>
<dbReference type="Proteomes" id="UP000823388">
    <property type="component" value="Chromosome 9N"/>
</dbReference>
<evidence type="ECO:0000256" key="7">
    <source>
        <dbReference type="ARBA" id="ARBA00023136"/>
    </source>
</evidence>
<evidence type="ECO:0000313" key="12">
    <source>
        <dbReference type="EMBL" id="KAG2534677.1"/>
    </source>
</evidence>
<keyword evidence="3" id="KW-0592">Phosphate transport</keyword>
<dbReference type="InterPro" id="IPR005829">
    <property type="entry name" value="Sugar_transporter_CS"/>
</dbReference>
<evidence type="ECO:0000256" key="2">
    <source>
        <dbReference type="ARBA" id="ARBA00022448"/>
    </source>
</evidence>
<evidence type="ECO:0000313" key="13">
    <source>
        <dbReference type="Proteomes" id="UP000823388"/>
    </source>
</evidence>
<feature type="domain" description="Major facilitator superfamily (MFS) profile" evidence="11">
    <location>
        <begin position="28"/>
        <end position="498"/>
    </location>
</feature>
<feature type="transmembrane region" description="Helical" evidence="10">
    <location>
        <begin position="349"/>
        <end position="369"/>
    </location>
</feature>
<feature type="transmembrane region" description="Helical" evidence="10">
    <location>
        <begin position="221"/>
        <end position="240"/>
    </location>
</feature>
<dbReference type="GO" id="GO:0006817">
    <property type="term" value="P:phosphate ion transport"/>
    <property type="evidence" value="ECO:0007669"/>
    <property type="project" value="UniProtKB-KW"/>
</dbReference>
<proteinExistence type="inferred from homology"/>
<sequence>MEPAAGRPSLTVLAALDSARTQMYHLKAIAVAGMGFFTGAYDLFCISTVSRLLGRLYFQGEKYELPDRPSRQPMGVDDTVVGVALVGTFMGQLAFGYLGDRLGRKRVYGITLVLMAACALGSGLSFGSSRRAVVSTLCFFRFWLGVGVGGEHPLSATIMCEYANRKARGAFMAAVFAMQGVGIVFACLVSMIVSAVFLRYNPAPSWGEDPQRSAQLPAADYVWRVVLMFAAFPALATLYWRMKLPETARYTALVAGDGKQAAMDMQAVLDVPIEGEQEKVSRYKAANEYPLLSREFARHLAGTTTTWFVLQITFYSQNLTQKDVFQAIRLTRSPANTNALEEMFQISRAMFLVALLGTFPGYWVAVAIIDKIGRRLIQLLGFLMMSVFLLAMGLMPPRNDDSNVLFALLYALTLFFASLGPNCTTFVLAAELFPARLRSTCHAISAAAGTAGAITTAYGVQNLNTLGYIVTIKKGLVMLAVTNFLGFFLTFLIPETMGQSLEEISGEDDNASIGAASLVDMSVDENSPV</sequence>
<evidence type="ECO:0000256" key="3">
    <source>
        <dbReference type="ARBA" id="ARBA00022592"/>
    </source>
</evidence>
<dbReference type="Pfam" id="PF00083">
    <property type="entry name" value="Sugar_tr"/>
    <property type="match status" value="1"/>
</dbReference>
<feature type="transmembrane region" description="Helical" evidence="10">
    <location>
        <begin position="376"/>
        <end position="395"/>
    </location>
</feature>
<keyword evidence="2" id="KW-0813">Transport</keyword>
<keyword evidence="13" id="KW-1185">Reference proteome</keyword>
<keyword evidence="4 10" id="KW-0812">Transmembrane</keyword>
<keyword evidence="6 10" id="KW-1133">Transmembrane helix</keyword>
<feature type="transmembrane region" description="Helical" evidence="10">
    <location>
        <begin position="407"/>
        <end position="429"/>
    </location>
</feature>
<name>A0A8T0MCL8_PANVG</name>
<dbReference type="Gene3D" id="1.20.1250.20">
    <property type="entry name" value="MFS general substrate transporter like domains"/>
    <property type="match status" value="1"/>
</dbReference>
<dbReference type="CDD" id="cd17364">
    <property type="entry name" value="MFS_PhT"/>
    <property type="match status" value="1"/>
</dbReference>
<feature type="transmembrane region" description="Helical" evidence="10">
    <location>
        <begin position="171"/>
        <end position="201"/>
    </location>
</feature>
<dbReference type="PANTHER" id="PTHR24064">
    <property type="entry name" value="SOLUTE CARRIER FAMILY 22 MEMBER"/>
    <property type="match status" value="1"/>
</dbReference>
<comment type="similarity">
    <text evidence="9">Belongs to the major facilitator superfamily. Phosphate:H(+) symporter (TC 2.A.1.9) family.</text>
</comment>
<dbReference type="InterPro" id="IPR020846">
    <property type="entry name" value="MFS_dom"/>
</dbReference>
<dbReference type="PROSITE" id="PS00216">
    <property type="entry name" value="SUGAR_TRANSPORT_1"/>
    <property type="match status" value="1"/>
</dbReference>
<evidence type="ECO:0000256" key="5">
    <source>
        <dbReference type="ARBA" id="ARBA00022847"/>
    </source>
</evidence>
<evidence type="ECO:0000256" key="1">
    <source>
        <dbReference type="ARBA" id="ARBA00004141"/>
    </source>
</evidence>
<comment type="subcellular location">
    <subcellularLocation>
        <location evidence="1">Membrane</location>
        <topology evidence="1">Multi-pass membrane protein</topology>
    </subcellularLocation>
</comment>
<dbReference type="AlphaFoldDB" id="A0A8T0MCL8"/>
<evidence type="ECO:0000256" key="6">
    <source>
        <dbReference type="ARBA" id="ARBA00022989"/>
    </source>
</evidence>
<accession>A0A8T0MCL8</accession>
<evidence type="ECO:0000259" key="11">
    <source>
        <dbReference type="PROSITE" id="PS50850"/>
    </source>
</evidence>